<proteinExistence type="predicted"/>
<dbReference type="EMBL" id="GBEZ01012402">
    <property type="protein sequence ID" value="JAC73481.1"/>
    <property type="molecule type" value="Transcribed_RNA"/>
</dbReference>
<evidence type="ECO:0000313" key="2">
    <source>
        <dbReference type="EMBL" id="JAC73481.1"/>
    </source>
</evidence>
<dbReference type="EMBL" id="GBEZ01018086">
    <property type="protein sequence ID" value="JAC68315.1"/>
    <property type="molecule type" value="Transcribed_RNA"/>
</dbReference>
<dbReference type="AlphaFoldDB" id="A0A061RSE6"/>
<gene>
    <name evidence="2" type="ORF">TSPGSL018_28790</name>
    <name evidence="1" type="ORF">TSPGSL018_9031</name>
</gene>
<organism evidence="2">
    <name type="scientific">Tetraselmis sp. GSL018</name>
    <dbReference type="NCBI Taxonomy" id="582737"/>
    <lineage>
        <taxon>Eukaryota</taxon>
        <taxon>Viridiplantae</taxon>
        <taxon>Chlorophyta</taxon>
        <taxon>core chlorophytes</taxon>
        <taxon>Chlorodendrophyceae</taxon>
        <taxon>Chlorodendrales</taxon>
        <taxon>Chlorodendraceae</taxon>
        <taxon>Tetraselmis</taxon>
    </lineage>
</organism>
<reference evidence="2" key="1">
    <citation type="submission" date="2014-05" db="EMBL/GenBank/DDBJ databases">
        <title>The transcriptome of the halophilic microalga Tetraselmis sp. GSL018 isolated from the Great Salt Lake, Utah.</title>
        <authorList>
            <person name="Jinkerson R.E."/>
            <person name="D'Adamo S."/>
            <person name="Posewitz M.C."/>
        </authorList>
    </citation>
    <scope>NUCLEOTIDE SEQUENCE</scope>
    <source>
        <strain evidence="2">GSL018</strain>
    </source>
</reference>
<feature type="non-terminal residue" evidence="2">
    <location>
        <position position="1"/>
    </location>
</feature>
<protein>
    <submittedName>
        <fullName evidence="2">Uncharacterized protein</fullName>
    </submittedName>
</protein>
<accession>A0A061RSE6</accession>
<sequence>PSNGLMAISWSCMVAFCDIVKIWKQWAKSTFDRDSSQASKREKYKHPSGKVLYVFKSCLIPGNDAAYVSASGSTFHRSNIRAWDPDTISRILLFPNQCSLWDFGSGCAATFGCIATASQGAQPQKQHS</sequence>
<name>A0A061RSE6_9CHLO</name>
<evidence type="ECO:0000313" key="1">
    <source>
        <dbReference type="EMBL" id="JAC68315.1"/>
    </source>
</evidence>